<dbReference type="EMBL" id="FNJI01000007">
    <property type="protein sequence ID" value="SDO90129.1"/>
    <property type="molecule type" value="Genomic_DNA"/>
</dbReference>
<dbReference type="Proteomes" id="UP000199073">
    <property type="component" value="Unassembled WGS sequence"/>
</dbReference>
<dbReference type="Pfam" id="PF14361">
    <property type="entry name" value="RsbRD_N"/>
    <property type="match status" value="1"/>
</dbReference>
<evidence type="ECO:0000313" key="3">
    <source>
        <dbReference type="Proteomes" id="UP000199073"/>
    </source>
</evidence>
<keyword evidence="3" id="KW-1185">Reference proteome</keyword>
<dbReference type="RefSeq" id="WP_092221064.1">
    <property type="nucleotide sequence ID" value="NZ_FNJI01000007.1"/>
</dbReference>
<dbReference type="AlphaFoldDB" id="A0A1H0NBK4"/>
<reference evidence="2 3" key="1">
    <citation type="submission" date="2016-10" db="EMBL/GenBank/DDBJ databases">
        <authorList>
            <person name="de Groot N.N."/>
        </authorList>
    </citation>
    <scope>NUCLEOTIDE SEQUENCE [LARGE SCALE GENOMIC DNA]</scope>
    <source>
        <strain evidence="2 3">DSM 12130</strain>
    </source>
</reference>
<sequence length="171" mass="19729">MDLAEGFRNHKEKIINKWVEYTLSSYGSSKFFKKERDQFANPVGGNTREALTALFSLLAKGEDSQQFKKPLEQLLAIRAVQEFSPSQAVAPLNAVKHITREVFKADKERRHLVDELYDFDFAVDLAVLAAFDIYMRFRERLYKVRIDEIRSGNHVLTDAKCPSNLLSEKNK</sequence>
<evidence type="ECO:0000259" key="1">
    <source>
        <dbReference type="Pfam" id="PF14361"/>
    </source>
</evidence>
<organism evidence="2 3">
    <name type="scientific">Desulforhopalus singaporensis</name>
    <dbReference type="NCBI Taxonomy" id="91360"/>
    <lineage>
        <taxon>Bacteria</taxon>
        <taxon>Pseudomonadati</taxon>
        <taxon>Thermodesulfobacteriota</taxon>
        <taxon>Desulfobulbia</taxon>
        <taxon>Desulfobulbales</taxon>
        <taxon>Desulfocapsaceae</taxon>
        <taxon>Desulforhopalus</taxon>
    </lineage>
</organism>
<evidence type="ECO:0000313" key="2">
    <source>
        <dbReference type="EMBL" id="SDO90129.1"/>
    </source>
</evidence>
<accession>A0A1H0NBK4</accession>
<protein>
    <submittedName>
        <fullName evidence="2">RsbT co-antagonist protein rsbRD N-terminal domain-containing protein</fullName>
    </submittedName>
</protein>
<dbReference type="OrthoDB" id="1724246at2"/>
<feature type="domain" description="RsbT co-antagonist protein RsbRD N-terminal" evidence="1">
    <location>
        <begin position="14"/>
        <end position="145"/>
    </location>
</feature>
<dbReference type="InterPro" id="IPR025751">
    <property type="entry name" value="RsbRD_N_dom"/>
</dbReference>
<proteinExistence type="predicted"/>
<dbReference type="STRING" id="91360.SAMN05660330_01337"/>
<gene>
    <name evidence="2" type="ORF">SAMN05660330_01337</name>
</gene>
<name>A0A1H0NBK4_9BACT</name>